<feature type="region of interest" description="Disordered" evidence="1">
    <location>
        <begin position="209"/>
        <end position="245"/>
    </location>
</feature>
<dbReference type="Gene3D" id="3.10.310.50">
    <property type="match status" value="1"/>
</dbReference>
<keyword evidence="2" id="KW-0812">Transmembrane</keyword>
<reference evidence="5" key="1">
    <citation type="submission" date="2021-10" db="EMBL/GenBank/DDBJ databases">
        <title>Anaerobic single-cell dispensing facilitates the cultivation of human gut bacteria.</title>
        <authorList>
            <person name="Afrizal A."/>
        </authorList>
    </citation>
    <scope>NUCLEOTIDE SEQUENCE</scope>
    <source>
        <strain evidence="5">CLA-AA-H250</strain>
    </source>
</reference>
<organism evidence="5 6">
    <name type="scientific">Hominenteromicrobium mulieris</name>
    <dbReference type="NCBI Taxonomy" id="2885357"/>
    <lineage>
        <taxon>Bacteria</taxon>
        <taxon>Bacillati</taxon>
        <taxon>Bacillota</taxon>
        <taxon>Clostridia</taxon>
        <taxon>Eubacteriales</taxon>
        <taxon>Oscillospiraceae</taxon>
        <taxon>Hominenteromicrobium</taxon>
    </lineage>
</organism>
<feature type="signal peptide" evidence="3">
    <location>
        <begin position="1"/>
        <end position="32"/>
    </location>
</feature>
<feature type="region of interest" description="Disordered" evidence="1">
    <location>
        <begin position="282"/>
        <end position="330"/>
    </location>
</feature>
<proteinExistence type="predicted"/>
<accession>A0AAE3DHW8</accession>
<evidence type="ECO:0000259" key="4">
    <source>
        <dbReference type="Pfam" id="PF04536"/>
    </source>
</evidence>
<evidence type="ECO:0000313" key="6">
    <source>
        <dbReference type="Proteomes" id="UP001199424"/>
    </source>
</evidence>
<feature type="compositionally biased region" description="Basic and acidic residues" evidence="1">
    <location>
        <begin position="309"/>
        <end position="319"/>
    </location>
</feature>
<dbReference type="AlphaFoldDB" id="A0AAE3DHW8"/>
<keyword evidence="3" id="KW-0732">Signal</keyword>
<gene>
    <name evidence="5" type="ORF">LKD31_11735</name>
</gene>
<evidence type="ECO:0000256" key="1">
    <source>
        <dbReference type="SAM" id="MobiDB-lite"/>
    </source>
</evidence>
<feature type="transmembrane region" description="Helical" evidence="2">
    <location>
        <begin position="250"/>
        <end position="274"/>
    </location>
</feature>
<dbReference type="Proteomes" id="UP001199424">
    <property type="component" value="Unassembled WGS sequence"/>
</dbReference>
<keyword evidence="6" id="KW-1185">Reference proteome</keyword>
<keyword evidence="2" id="KW-0472">Membrane</keyword>
<feature type="region of interest" description="Disordered" evidence="1">
    <location>
        <begin position="36"/>
        <end position="60"/>
    </location>
</feature>
<dbReference type="EMBL" id="JAJEQC010000013">
    <property type="protein sequence ID" value="MCC2137675.1"/>
    <property type="molecule type" value="Genomic_DNA"/>
</dbReference>
<dbReference type="InterPro" id="IPR007621">
    <property type="entry name" value="TPM_dom"/>
</dbReference>
<dbReference type="Pfam" id="PF04536">
    <property type="entry name" value="TPM_phosphatase"/>
    <property type="match status" value="1"/>
</dbReference>
<dbReference type="PANTHER" id="PTHR30373">
    <property type="entry name" value="UPF0603 PROTEIN YGCG"/>
    <property type="match status" value="1"/>
</dbReference>
<name>A0AAE3DHW8_9FIRM</name>
<dbReference type="PANTHER" id="PTHR30373:SF2">
    <property type="entry name" value="UPF0603 PROTEIN YGCG"/>
    <property type="match status" value="1"/>
</dbReference>
<feature type="compositionally biased region" description="Low complexity" evidence="1">
    <location>
        <begin position="213"/>
        <end position="245"/>
    </location>
</feature>
<keyword evidence="2" id="KW-1133">Transmembrane helix</keyword>
<evidence type="ECO:0000256" key="2">
    <source>
        <dbReference type="SAM" id="Phobius"/>
    </source>
</evidence>
<protein>
    <submittedName>
        <fullName evidence="5">TPM domain-containing protein</fullName>
    </submittedName>
</protein>
<comment type="caution">
    <text evidence="5">The sequence shown here is derived from an EMBL/GenBank/DDBJ whole genome shotgun (WGS) entry which is preliminary data.</text>
</comment>
<evidence type="ECO:0000256" key="3">
    <source>
        <dbReference type="SAM" id="SignalP"/>
    </source>
</evidence>
<feature type="compositionally biased region" description="Basic residues" evidence="1">
    <location>
        <begin position="282"/>
        <end position="293"/>
    </location>
</feature>
<dbReference type="RefSeq" id="WP_308449842.1">
    <property type="nucleotide sequence ID" value="NZ_JAJEQC010000013.1"/>
</dbReference>
<evidence type="ECO:0000313" key="5">
    <source>
        <dbReference type="EMBL" id="MCC2137675.1"/>
    </source>
</evidence>
<feature type="chain" id="PRO_5042293586" evidence="3">
    <location>
        <begin position="33"/>
        <end position="330"/>
    </location>
</feature>
<feature type="domain" description="TPM" evidence="4">
    <location>
        <begin position="73"/>
        <end position="200"/>
    </location>
</feature>
<sequence>MKNLYKAGMGRFAAICLVVLMVFSTGNLYAFADEAGNGDTSTSSSEDGGDTGSTVSATAADAEVPEQPADLYVYDEASVISASTKTVINDKNADLNATYGVQIAVFTMNTLPGEKSDYDGRVSYLKKVMDTWKLGGDSKNGLIIGLSVSDGDYMAVAGDGLHGAFSGTELSALLHDNLEADFQTGAYDAGVLKLFNAVAAAAETYKSGNPTDSAAVGTASSAESTAGGTESSAAESSASSEASGPKGGSVIFSILKFVLVLVIVFAVLLLIVYIHGQRVRKKRREARRRRAEQRRRAAEQETADPYTAPRKEEPKRTLEDDYLDFMNRYK</sequence>